<feature type="non-terminal residue" evidence="1">
    <location>
        <position position="53"/>
    </location>
</feature>
<proteinExistence type="predicted"/>
<evidence type="ECO:0000313" key="2">
    <source>
        <dbReference type="Proteomes" id="UP000005324"/>
    </source>
</evidence>
<organism evidence="1 2">
    <name type="scientific">Pseudoroseomonas cervicalis ATCC 49957</name>
    <dbReference type="NCBI Taxonomy" id="525371"/>
    <lineage>
        <taxon>Bacteria</taxon>
        <taxon>Pseudomonadati</taxon>
        <taxon>Pseudomonadota</taxon>
        <taxon>Alphaproteobacteria</taxon>
        <taxon>Acetobacterales</taxon>
        <taxon>Roseomonadaceae</taxon>
        <taxon>Roseomonas</taxon>
    </lineage>
</organism>
<dbReference type="Proteomes" id="UP000005324">
    <property type="component" value="Unassembled WGS sequence"/>
</dbReference>
<name>D5RG44_9PROT</name>
<gene>
    <name evidence="1" type="ORF">HMPREF0731_0053</name>
</gene>
<accession>D5RG44</accession>
<comment type="caution">
    <text evidence="1">The sequence shown here is derived from an EMBL/GenBank/DDBJ whole genome shotgun (WGS) entry which is preliminary data.</text>
</comment>
<dbReference type="HOGENOM" id="CLU_3073620_0_0_5"/>
<keyword evidence="2" id="KW-1185">Reference proteome</keyword>
<reference evidence="1 2" key="1">
    <citation type="submission" date="2010-04" db="EMBL/GenBank/DDBJ databases">
        <authorList>
            <person name="Qin X."/>
            <person name="Bachman B."/>
            <person name="Battles P."/>
            <person name="Bell A."/>
            <person name="Bess C."/>
            <person name="Bickham C."/>
            <person name="Chaboub L."/>
            <person name="Chen D."/>
            <person name="Coyle M."/>
            <person name="Deiros D.R."/>
            <person name="Dinh H."/>
            <person name="Forbes L."/>
            <person name="Fowler G."/>
            <person name="Francisco L."/>
            <person name="Fu Q."/>
            <person name="Gubbala S."/>
            <person name="Hale W."/>
            <person name="Han Y."/>
            <person name="Hemphill L."/>
            <person name="Highlander S.K."/>
            <person name="Hirani K."/>
            <person name="Hogues M."/>
            <person name="Jackson L."/>
            <person name="Jakkamsetti A."/>
            <person name="Javaid M."/>
            <person name="Jiang H."/>
            <person name="Korchina V."/>
            <person name="Kovar C."/>
            <person name="Lara F."/>
            <person name="Lee S."/>
            <person name="Mata R."/>
            <person name="Mathew T."/>
            <person name="Moen C."/>
            <person name="Morales K."/>
            <person name="Munidasa M."/>
            <person name="Nazareth L."/>
            <person name="Ngo R."/>
            <person name="Nguyen L."/>
            <person name="Okwuonu G."/>
            <person name="Ongeri F."/>
            <person name="Patil S."/>
            <person name="Petrosino J."/>
            <person name="Pham C."/>
            <person name="Pham P."/>
            <person name="Pu L.-L."/>
            <person name="Puazo M."/>
            <person name="Raj R."/>
            <person name="Reid J."/>
            <person name="Rouhana J."/>
            <person name="Saada N."/>
            <person name="Shang Y."/>
            <person name="Simmons D."/>
            <person name="Thornton R."/>
            <person name="Warren J."/>
            <person name="Weissenberger G."/>
            <person name="Zhang J."/>
            <person name="Zhang L."/>
            <person name="Zhou C."/>
            <person name="Zhu D."/>
            <person name="Muzny D."/>
            <person name="Worley K."/>
            <person name="Gibbs R."/>
        </authorList>
    </citation>
    <scope>NUCLEOTIDE SEQUENCE [LARGE SCALE GENOMIC DNA]</scope>
    <source>
        <strain evidence="1 2">ATCC 49957</strain>
    </source>
</reference>
<dbReference type="EMBL" id="ADVL01000015">
    <property type="protein sequence ID" value="EFH13733.1"/>
    <property type="molecule type" value="Genomic_DNA"/>
</dbReference>
<dbReference type="AlphaFoldDB" id="D5RG44"/>
<sequence>MSQNLVIVSPYGAVAVAAPAIAEHRAATSGLLGPGLAQWRRGRAGGGRHGRGR</sequence>
<evidence type="ECO:0000313" key="1">
    <source>
        <dbReference type="EMBL" id="EFH13733.1"/>
    </source>
</evidence>
<protein>
    <submittedName>
        <fullName evidence="1">Uncharacterized protein</fullName>
    </submittedName>
</protein>